<feature type="transmembrane region" description="Helical" evidence="5">
    <location>
        <begin position="168"/>
        <end position="187"/>
    </location>
</feature>
<feature type="transmembrane region" description="Helical" evidence="5">
    <location>
        <begin position="260"/>
        <end position="279"/>
    </location>
</feature>
<dbReference type="InterPro" id="IPR038770">
    <property type="entry name" value="Na+/solute_symporter_sf"/>
</dbReference>
<keyword evidence="3 5" id="KW-1133">Transmembrane helix</keyword>
<organism evidence="6 7">
    <name type="scientific">Nocardiopsis ansamitocini</name>
    <dbReference type="NCBI Taxonomy" id="1670832"/>
    <lineage>
        <taxon>Bacteria</taxon>
        <taxon>Bacillati</taxon>
        <taxon>Actinomycetota</taxon>
        <taxon>Actinomycetes</taxon>
        <taxon>Streptosporangiales</taxon>
        <taxon>Nocardiopsidaceae</taxon>
        <taxon>Nocardiopsis</taxon>
    </lineage>
</organism>
<accession>A0A9W6P3L8</accession>
<evidence type="ECO:0000256" key="2">
    <source>
        <dbReference type="ARBA" id="ARBA00022692"/>
    </source>
</evidence>
<dbReference type="AlphaFoldDB" id="A0A9W6P3L8"/>
<protein>
    <submittedName>
        <fullName evidence="6">Transporter</fullName>
    </submittedName>
</protein>
<keyword evidence="4 5" id="KW-0472">Membrane</keyword>
<evidence type="ECO:0000313" key="6">
    <source>
        <dbReference type="EMBL" id="GLU46462.1"/>
    </source>
</evidence>
<feature type="transmembrane region" description="Helical" evidence="5">
    <location>
        <begin position="193"/>
        <end position="217"/>
    </location>
</feature>
<comment type="subcellular location">
    <subcellularLocation>
        <location evidence="1">Membrane</location>
        <topology evidence="1">Multi-pass membrane protein</topology>
    </subcellularLocation>
</comment>
<evidence type="ECO:0000256" key="4">
    <source>
        <dbReference type="ARBA" id="ARBA00023136"/>
    </source>
</evidence>
<dbReference type="EMBL" id="BSQG01000001">
    <property type="protein sequence ID" value="GLU46462.1"/>
    <property type="molecule type" value="Genomic_DNA"/>
</dbReference>
<dbReference type="PANTHER" id="PTHR10361:SF24">
    <property type="entry name" value="P3 PROTEIN"/>
    <property type="match status" value="1"/>
</dbReference>
<feature type="transmembrane region" description="Helical" evidence="5">
    <location>
        <begin position="7"/>
        <end position="26"/>
    </location>
</feature>
<feature type="transmembrane region" description="Helical" evidence="5">
    <location>
        <begin position="38"/>
        <end position="61"/>
    </location>
</feature>
<feature type="transmembrane region" description="Helical" evidence="5">
    <location>
        <begin position="137"/>
        <end position="156"/>
    </location>
</feature>
<dbReference type="GO" id="GO:0016020">
    <property type="term" value="C:membrane"/>
    <property type="evidence" value="ECO:0007669"/>
    <property type="project" value="UniProtKB-SubCell"/>
</dbReference>
<sequence>MQLLIDVFMPLALAVVMFGLGLSLAVDDFRRVVRYPRAVLVALLCQLLLLPGVCLGLVLLFDLPGPLAVGMMLLAASPGGTAANLYSHLFRGDVALNVTLTAINSVISVITLPFVVNLSLAYFLSDSGSLGLQFDKVVQVFAVVLVPVAAGMAVRARFPSFARGMDRPVKIASIVVLVTVTLGAMLAEAGNLATYFASVGAVAGLFCLISLSVGYLVPRLFRIAPSQATASAMEIGLHNNTIAITVGASLLGDIQLAVPAAVYGVLAFVIAALFGAFLARSRGGERIEAAAQSG</sequence>
<feature type="transmembrane region" description="Helical" evidence="5">
    <location>
        <begin position="98"/>
        <end position="125"/>
    </location>
</feature>
<gene>
    <name evidence="6" type="ORF">Nans01_08130</name>
</gene>
<proteinExistence type="predicted"/>
<evidence type="ECO:0000313" key="7">
    <source>
        <dbReference type="Proteomes" id="UP001165092"/>
    </source>
</evidence>
<dbReference type="Pfam" id="PF01758">
    <property type="entry name" value="SBF"/>
    <property type="match status" value="1"/>
</dbReference>
<dbReference type="RefSeq" id="WP_285757311.1">
    <property type="nucleotide sequence ID" value="NZ_BSQG01000001.1"/>
</dbReference>
<keyword evidence="7" id="KW-1185">Reference proteome</keyword>
<evidence type="ECO:0000256" key="5">
    <source>
        <dbReference type="SAM" id="Phobius"/>
    </source>
</evidence>
<name>A0A9W6P3L8_9ACTN</name>
<dbReference type="Proteomes" id="UP001165092">
    <property type="component" value="Unassembled WGS sequence"/>
</dbReference>
<keyword evidence="2 5" id="KW-0812">Transmembrane</keyword>
<feature type="transmembrane region" description="Helical" evidence="5">
    <location>
        <begin position="67"/>
        <end position="86"/>
    </location>
</feature>
<reference evidence="6" key="1">
    <citation type="submission" date="2023-02" db="EMBL/GenBank/DDBJ databases">
        <title>Nocardiopsis ansamitocini NBRC 112285.</title>
        <authorList>
            <person name="Ichikawa N."/>
            <person name="Sato H."/>
            <person name="Tonouchi N."/>
        </authorList>
    </citation>
    <scope>NUCLEOTIDE SEQUENCE</scope>
    <source>
        <strain evidence="6">NBRC 112285</strain>
    </source>
</reference>
<feature type="transmembrane region" description="Helical" evidence="5">
    <location>
        <begin position="237"/>
        <end position="254"/>
    </location>
</feature>
<dbReference type="PANTHER" id="PTHR10361">
    <property type="entry name" value="SODIUM-BILE ACID COTRANSPORTER"/>
    <property type="match status" value="1"/>
</dbReference>
<dbReference type="Gene3D" id="1.20.1530.20">
    <property type="match status" value="1"/>
</dbReference>
<dbReference type="InterPro" id="IPR004710">
    <property type="entry name" value="Bilac:Na_transpt"/>
</dbReference>
<evidence type="ECO:0000256" key="3">
    <source>
        <dbReference type="ARBA" id="ARBA00022989"/>
    </source>
</evidence>
<dbReference type="InterPro" id="IPR002657">
    <property type="entry name" value="BilAc:Na_symport/Acr3"/>
</dbReference>
<evidence type="ECO:0000256" key="1">
    <source>
        <dbReference type="ARBA" id="ARBA00004141"/>
    </source>
</evidence>
<comment type="caution">
    <text evidence="6">The sequence shown here is derived from an EMBL/GenBank/DDBJ whole genome shotgun (WGS) entry which is preliminary data.</text>
</comment>